<evidence type="ECO:0000313" key="1">
    <source>
        <dbReference type="EMBL" id="CAD2208460.1"/>
    </source>
</evidence>
<dbReference type="EMBL" id="CAJEWN010003729">
    <property type="protein sequence ID" value="CAD2208460.1"/>
    <property type="molecule type" value="Genomic_DNA"/>
</dbReference>
<name>A0A6V7Y9V8_MELEN</name>
<accession>A0A6V7Y9V8</accession>
<proteinExistence type="predicted"/>
<gene>
    <name evidence="1" type="ORF">MENT_LOCUS62504</name>
</gene>
<sequence length="99" mass="11762">MEDALMSLKLKLIFKYGQLIEYWQLDGHIQLLEREYIPNEQPYWIHRKKINDLKRYGPIVCFETSVPSASEMRDGVFDFYVKLIHDPQIANTLGKVINF</sequence>
<evidence type="ECO:0000313" key="2">
    <source>
        <dbReference type="Proteomes" id="UP000580250"/>
    </source>
</evidence>
<dbReference type="AlphaFoldDB" id="A0A6V7Y9V8"/>
<comment type="caution">
    <text evidence="1">The sequence shown here is derived from an EMBL/GenBank/DDBJ whole genome shotgun (WGS) entry which is preliminary data.</text>
</comment>
<reference evidence="1 2" key="1">
    <citation type="submission" date="2020-08" db="EMBL/GenBank/DDBJ databases">
        <authorList>
            <person name="Koutsovoulos G."/>
            <person name="Danchin GJ E."/>
        </authorList>
    </citation>
    <scope>NUCLEOTIDE SEQUENCE [LARGE SCALE GENOMIC DNA]</scope>
</reference>
<protein>
    <submittedName>
        <fullName evidence="1">Uncharacterized protein</fullName>
    </submittedName>
</protein>
<dbReference type="Proteomes" id="UP000580250">
    <property type="component" value="Unassembled WGS sequence"/>
</dbReference>
<organism evidence="1 2">
    <name type="scientific">Meloidogyne enterolobii</name>
    <name type="common">Root-knot nematode worm</name>
    <name type="synonym">Meloidogyne mayaguensis</name>
    <dbReference type="NCBI Taxonomy" id="390850"/>
    <lineage>
        <taxon>Eukaryota</taxon>
        <taxon>Metazoa</taxon>
        <taxon>Ecdysozoa</taxon>
        <taxon>Nematoda</taxon>
        <taxon>Chromadorea</taxon>
        <taxon>Rhabditida</taxon>
        <taxon>Tylenchina</taxon>
        <taxon>Tylenchomorpha</taxon>
        <taxon>Tylenchoidea</taxon>
        <taxon>Meloidogynidae</taxon>
        <taxon>Meloidogyninae</taxon>
        <taxon>Meloidogyne</taxon>
    </lineage>
</organism>